<dbReference type="GO" id="GO:0005886">
    <property type="term" value="C:plasma membrane"/>
    <property type="evidence" value="ECO:0007669"/>
    <property type="project" value="UniProtKB-SubCell"/>
</dbReference>
<keyword evidence="7" id="KW-0175">Coiled coil</keyword>
<dbReference type="STRING" id="671072.PL9214290291"/>
<dbReference type="InterPro" id="IPR023408">
    <property type="entry name" value="MscS_beta-dom_sf"/>
</dbReference>
<evidence type="ECO:0000256" key="2">
    <source>
        <dbReference type="ARBA" id="ARBA00008017"/>
    </source>
</evidence>
<evidence type="ECO:0000256" key="5">
    <source>
        <dbReference type="ARBA" id="ARBA00022989"/>
    </source>
</evidence>
<keyword evidence="6 9" id="KW-0472">Membrane</keyword>
<comment type="subcellular location">
    <subcellularLocation>
        <location evidence="1">Cell membrane</location>
        <topology evidence="1">Multi-pass membrane protein</topology>
    </subcellularLocation>
</comment>
<name>A0A1J1LDL5_9CYAN</name>
<gene>
    <name evidence="12" type="ORF">PL9214290291</name>
</gene>
<evidence type="ECO:0000313" key="12">
    <source>
        <dbReference type="EMBL" id="CUR30701.1"/>
    </source>
</evidence>
<dbReference type="AlphaFoldDB" id="A0A1J1LDL5"/>
<evidence type="ECO:0000256" key="7">
    <source>
        <dbReference type="SAM" id="Coils"/>
    </source>
</evidence>
<organism evidence="12 13">
    <name type="scientific">Planktothrix tepida PCC 9214</name>
    <dbReference type="NCBI Taxonomy" id="671072"/>
    <lineage>
        <taxon>Bacteria</taxon>
        <taxon>Bacillati</taxon>
        <taxon>Cyanobacteriota</taxon>
        <taxon>Cyanophyceae</taxon>
        <taxon>Oscillatoriophycideae</taxon>
        <taxon>Oscillatoriales</taxon>
        <taxon>Microcoleaceae</taxon>
        <taxon>Planktothrix</taxon>
    </lineage>
</organism>
<dbReference type="Pfam" id="PF00924">
    <property type="entry name" value="MS_channel_2nd"/>
    <property type="match status" value="1"/>
</dbReference>
<dbReference type="SUPFAM" id="SSF82689">
    <property type="entry name" value="Mechanosensitive channel protein MscS (YggB), C-terminal domain"/>
    <property type="match status" value="1"/>
</dbReference>
<dbReference type="Proteomes" id="UP000184315">
    <property type="component" value="Unassembled WGS sequence"/>
</dbReference>
<sequence>MPQMWHYKIRAIALTGIVCVFVVWTTPVRSQEQDSVPEANAEQVEAVQPSPPPDPQAATTTTELDIPVDELKLLVKPLTLEELQTEAAGWMLVLHNKAKEISVAEVTIKRKNEAIGQQQEATDALETAKQSLEEAEKLQKGAVAGSPEYQEATKKVEEAKEHLKKAQESVEDAKTTKEELKQDETSQQALEQAEKTDTLETVKQILDQTKADRDQMIAGDFAYEEATQKIEKLEAGIKGFEDAQEAQKGINPHSPEYQVATEKVEQAYQSLKQLLEELGASTTDQSSQHFDNATATLQNTEIQHNAEEKVASLPGAVDNPQNLQKQQEHLEKTTQQLEKSTEAESDAKNQLIVTVTELQSQLTAIVDRFNVILDELDKKGGDSKAYRQYIQAITAVEIDTKDTEGVGLRLLSWAKSSEGGLRWGTNIAKFVGVLVACIIVSQILGMVTNRLLSLFTGTSAMMRRFTVMTIKRGGVVIGFLLALTALEVSLGPVLALLGGVSFVLAFALQSNLGNLASGLMIMIYKPFDVGDEIKFGEIWGYVDSITLANTKIQGFDSQIISIPNNTLWSEIVENLSHGSTRQLNFWFRVGFDEDLAKVELLLIDILQSHPQVLPDPAPSTFVWSIEDYYISVKAAAWTTKDNFWVAHSDLIRMIRKCFDQEGIKLAAIPASIEISGEDDSKILEAAQVTQDKISLTK</sequence>
<keyword evidence="3" id="KW-1003">Cell membrane</keyword>
<feature type="coiled-coil region" evidence="7">
    <location>
        <begin position="223"/>
        <end position="281"/>
    </location>
</feature>
<dbReference type="InterPro" id="IPR010920">
    <property type="entry name" value="LSM_dom_sf"/>
</dbReference>
<evidence type="ECO:0000259" key="10">
    <source>
        <dbReference type="Pfam" id="PF00924"/>
    </source>
</evidence>
<evidence type="ECO:0000259" key="11">
    <source>
        <dbReference type="Pfam" id="PF21082"/>
    </source>
</evidence>
<dbReference type="Gene3D" id="3.30.70.100">
    <property type="match status" value="1"/>
</dbReference>
<feature type="region of interest" description="Disordered" evidence="8">
    <location>
        <begin position="160"/>
        <end position="195"/>
    </location>
</feature>
<dbReference type="InterPro" id="IPR049278">
    <property type="entry name" value="MS_channel_C"/>
</dbReference>
<feature type="domain" description="Mechanosensitive ion channel MscS C-terminal" evidence="11">
    <location>
        <begin position="586"/>
        <end position="664"/>
    </location>
</feature>
<evidence type="ECO:0000256" key="1">
    <source>
        <dbReference type="ARBA" id="ARBA00004651"/>
    </source>
</evidence>
<dbReference type="Gene3D" id="1.10.287.1260">
    <property type="match status" value="1"/>
</dbReference>
<dbReference type="InterPro" id="IPR006685">
    <property type="entry name" value="MscS_channel_2nd"/>
</dbReference>
<dbReference type="Gene3D" id="2.30.30.60">
    <property type="match status" value="1"/>
</dbReference>
<evidence type="ECO:0000256" key="6">
    <source>
        <dbReference type="ARBA" id="ARBA00023136"/>
    </source>
</evidence>
<dbReference type="InterPro" id="IPR011066">
    <property type="entry name" value="MscS_channel_C_sf"/>
</dbReference>
<dbReference type="InterPro" id="IPR045275">
    <property type="entry name" value="MscS_archaea/bacteria_type"/>
</dbReference>
<reference evidence="13" key="1">
    <citation type="submission" date="2015-10" db="EMBL/GenBank/DDBJ databases">
        <authorList>
            <person name="Regsiter A."/>
            <person name="william w."/>
        </authorList>
    </citation>
    <scope>NUCLEOTIDE SEQUENCE [LARGE SCALE GENOMIC DNA]</scope>
</reference>
<dbReference type="Pfam" id="PF21082">
    <property type="entry name" value="MS_channel_3rd"/>
    <property type="match status" value="1"/>
</dbReference>
<dbReference type="PANTHER" id="PTHR30221:SF1">
    <property type="entry name" value="SMALL-CONDUCTANCE MECHANOSENSITIVE CHANNEL"/>
    <property type="match status" value="1"/>
</dbReference>
<dbReference type="PANTHER" id="PTHR30221">
    <property type="entry name" value="SMALL-CONDUCTANCE MECHANOSENSITIVE CHANNEL"/>
    <property type="match status" value="1"/>
</dbReference>
<protein>
    <submittedName>
        <fullName evidence="12">Transporter, MscS family</fullName>
    </submittedName>
</protein>
<accession>A0A1J1LDL5</accession>
<keyword evidence="13" id="KW-1185">Reference proteome</keyword>
<dbReference type="GO" id="GO:0008381">
    <property type="term" value="F:mechanosensitive monoatomic ion channel activity"/>
    <property type="evidence" value="ECO:0007669"/>
    <property type="project" value="InterPro"/>
</dbReference>
<dbReference type="SUPFAM" id="SSF50182">
    <property type="entry name" value="Sm-like ribonucleoproteins"/>
    <property type="match status" value="1"/>
</dbReference>
<evidence type="ECO:0000256" key="4">
    <source>
        <dbReference type="ARBA" id="ARBA00022692"/>
    </source>
</evidence>
<feature type="transmembrane region" description="Helical" evidence="9">
    <location>
        <begin position="430"/>
        <end position="452"/>
    </location>
</feature>
<feature type="compositionally biased region" description="Basic and acidic residues" evidence="8">
    <location>
        <begin position="160"/>
        <end position="184"/>
    </location>
</feature>
<proteinExistence type="inferred from homology"/>
<evidence type="ECO:0000256" key="8">
    <source>
        <dbReference type="SAM" id="MobiDB-lite"/>
    </source>
</evidence>
<evidence type="ECO:0000313" key="13">
    <source>
        <dbReference type="Proteomes" id="UP000184315"/>
    </source>
</evidence>
<feature type="domain" description="Mechanosensitive ion channel MscS" evidence="10">
    <location>
        <begin position="512"/>
        <end position="577"/>
    </location>
</feature>
<keyword evidence="5 9" id="KW-1133">Transmembrane helix</keyword>
<feature type="transmembrane region" description="Helical" evidence="9">
    <location>
        <begin position="473"/>
        <end position="496"/>
    </location>
</feature>
<dbReference type="EMBL" id="CZDF01000132">
    <property type="protein sequence ID" value="CUR30701.1"/>
    <property type="molecule type" value="Genomic_DNA"/>
</dbReference>
<feature type="region of interest" description="Disordered" evidence="8">
    <location>
        <begin position="315"/>
        <end position="343"/>
    </location>
</feature>
<evidence type="ECO:0000256" key="9">
    <source>
        <dbReference type="SAM" id="Phobius"/>
    </source>
</evidence>
<dbReference type="SUPFAM" id="SSF82861">
    <property type="entry name" value="Mechanosensitive channel protein MscS (YggB), transmembrane region"/>
    <property type="match status" value="1"/>
</dbReference>
<keyword evidence="4 9" id="KW-0812">Transmembrane</keyword>
<dbReference type="InterPro" id="IPR011014">
    <property type="entry name" value="MscS_channel_TM-2"/>
</dbReference>
<feature type="region of interest" description="Disordered" evidence="8">
    <location>
        <begin position="31"/>
        <end position="60"/>
    </location>
</feature>
<comment type="similarity">
    <text evidence="2">Belongs to the MscS (TC 1.A.23) family.</text>
</comment>
<evidence type="ECO:0000256" key="3">
    <source>
        <dbReference type="ARBA" id="ARBA00022475"/>
    </source>
</evidence>